<comment type="caution">
    <text evidence="2">The sequence shown here is derived from an EMBL/GenBank/DDBJ whole genome shotgun (WGS) entry which is preliminary data.</text>
</comment>
<sequence length="62" mass="7501">MQKKKKRNKTKRNETKREKYYNNKQLAKQNGHQELEKFCLLSSPMQIWSNINSIHILKMVPV</sequence>
<keyword evidence="3" id="KW-1185">Reference proteome</keyword>
<evidence type="ECO:0000313" key="3">
    <source>
        <dbReference type="Proteomes" id="UP000790347"/>
    </source>
</evidence>
<evidence type="ECO:0000256" key="1">
    <source>
        <dbReference type="SAM" id="MobiDB-lite"/>
    </source>
</evidence>
<feature type="compositionally biased region" description="Basic and acidic residues" evidence="1">
    <location>
        <begin position="11"/>
        <end position="21"/>
    </location>
</feature>
<reference evidence="2" key="2">
    <citation type="journal article" date="2022" name="Res Sq">
        <title>Comparative Genomics Reveals Insights into the Divergent Evolution of Astigmatic Mites and Household Pest Adaptations.</title>
        <authorList>
            <person name="Xiong Q."/>
            <person name="Wan A.T.-Y."/>
            <person name="Liu X.-Y."/>
            <person name="Fung C.S.-H."/>
            <person name="Xiao X."/>
            <person name="Malainual N."/>
            <person name="Hou J."/>
            <person name="Wang L."/>
            <person name="Wang M."/>
            <person name="Yang K."/>
            <person name="Cui Y."/>
            <person name="Leung E."/>
            <person name="Nong W."/>
            <person name="Shin S.-K."/>
            <person name="Au S."/>
            <person name="Jeong K.Y."/>
            <person name="Chew F.T."/>
            <person name="Hui J."/>
            <person name="Leung T.F."/>
            <person name="Tungtrongchitr A."/>
            <person name="Zhong N."/>
            <person name="Liu Z."/>
            <person name="Tsui S."/>
        </authorList>
    </citation>
    <scope>NUCLEOTIDE SEQUENCE</scope>
    <source>
        <strain evidence="2">Derf</strain>
        <tissue evidence="2">Whole organism</tissue>
    </source>
</reference>
<gene>
    <name evidence="2" type="ORF">DERF_006118</name>
</gene>
<evidence type="ECO:0000313" key="2">
    <source>
        <dbReference type="EMBL" id="KAH9522554.1"/>
    </source>
</evidence>
<reference evidence="2" key="1">
    <citation type="submission" date="2013-05" db="EMBL/GenBank/DDBJ databases">
        <authorList>
            <person name="Yim A.K.Y."/>
            <person name="Chan T.F."/>
            <person name="Ji K.M."/>
            <person name="Liu X.Y."/>
            <person name="Zhou J.W."/>
            <person name="Li R.Q."/>
            <person name="Yang K.Y."/>
            <person name="Li J."/>
            <person name="Li M."/>
            <person name="Law P.T.W."/>
            <person name="Wu Y.L."/>
            <person name="Cai Z.L."/>
            <person name="Qin H."/>
            <person name="Bao Y."/>
            <person name="Leung R.K.K."/>
            <person name="Ng P.K.S."/>
            <person name="Zou J."/>
            <person name="Zhong X.J."/>
            <person name="Ran P.X."/>
            <person name="Zhong N.S."/>
            <person name="Liu Z.G."/>
            <person name="Tsui S.K.W."/>
        </authorList>
    </citation>
    <scope>NUCLEOTIDE SEQUENCE</scope>
    <source>
        <strain evidence="2">Derf</strain>
        <tissue evidence="2">Whole organism</tissue>
    </source>
</reference>
<proteinExistence type="predicted"/>
<dbReference type="Proteomes" id="UP000790347">
    <property type="component" value="Unassembled WGS sequence"/>
</dbReference>
<name>A0A922I9Q0_DERFA</name>
<dbReference type="EMBL" id="ASGP02000002">
    <property type="protein sequence ID" value="KAH9522554.1"/>
    <property type="molecule type" value="Genomic_DNA"/>
</dbReference>
<protein>
    <submittedName>
        <fullName evidence="2">Uncharacterized protein</fullName>
    </submittedName>
</protein>
<dbReference type="AlphaFoldDB" id="A0A922I9Q0"/>
<organism evidence="2 3">
    <name type="scientific">Dermatophagoides farinae</name>
    <name type="common">American house dust mite</name>
    <dbReference type="NCBI Taxonomy" id="6954"/>
    <lineage>
        <taxon>Eukaryota</taxon>
        <taxon>Metazoa</taxon>
        <taxon>Ecdysozoa</taxon>
        <taxon>Arthropoda</taxon>
        <taxon>Chelicerata</taxon>
        <taxon>Arachnida</taxon>
        <taxon>Acari</taxon>
        <taxon>Acariformes</taxon>
        <taxon>Sarcoptiformes</taxon>
        <taxon>Astigmata</taxon>
        <taxon>Psoroptidia</taxon>
        <taxon>Analgoidea</taxon>
        <taxon>Pyroglyphidae</taxon>
        <taxon>Dermatophagoidinae</taxon>
        <taxon>Dermatophagoides</taxon>
    </lineage>
</organism>
<accession>A0A922I9Q0</accession>
<feature type="region of interest" description="Disordered" evidence="1">
    <location>
        <begin position="1"/>
        <end position="27"/>
    </location>
</feature>
<feature type="compositionally biased region" description="Basic residues" evidence="1">
    <location>
        <begin position="1"/>
        <end position="10"/>
    </location>
</feature>